<dbReference type="EMBL" id="OZ019895">
    <property type="protein sequence ID" value="CAK9220571.1"/>
    <property type="molecule type" value="Genomic_DNA"/>
</dbReference>
<organism evidence="1 2">
    <name type="scientific">Sphagnum troendelagicum</name>
    <dbReference type="NCBI Taxonomy" id="128251"/>
    <lineage>
        <taxon>Eukaryota</taxon>
        <taxon>Viridiplantae</taxon>
        <taxon>Streptophyta</taxon>
        <taxon>Embryophyta</taxon>
        <taxon>Bryophyta</taxon>
        <taxon>Sphagnophytina</taxon>
        <taxon>Sphagnopsida</taxon>
        <taxon>Sphagnales</taxon>
        <taxon>Sphagnaceae</taxon>
        <taxon>Sphagnum</taxon>
    </lineage>
</organism>
<gene>
    <name evidence="1" type="ORF">CSSPTR1EN2_LOCUS15523</name>
</gene>
<evidence type="ECO:0000313" key="2">
    <source>
        <dbReference type="Proteomes" id="UP001497512"/>
    </source>
</evidence>
<name>A0ABP0UH21_9BRYO</name>
<proteinExistence type="predicted"/>
<keyword evidence="2" id="KW-1185">Reference proteome</keyword>
<reference evidence="1" key="1">
    <citation type="submission" date="2024-02" db="EMBL/GenBank/DDBJ databases">
        <authorList>
            <consortium name="ELIXIR-Norway"/>
            <consortium name="Elixir Norway"/>
        </authorList>
    </citation>
    <scope>NUCLEOTIDE SEQUENCE</scope>
</reference>
<dbReference type="Proteomes" id="UP001497512">
    <property type="component" value="Chromosome 3"/>
</dbReference>
<protein>
    <submittedName>
        <fullName evidence="1">Uncharacterized protein</fullName>
    </submittedName>
</protein>
<accession>A0ABP0UH21</accession>
<sequence length="67" mass="7096">MGQGGSRAGGEFSVSRTGVAGHALRVDINQRKARSPGRCTNTDTTATSVLSLISSEVVKNFRPRHLV</sequence>
<evidence type="ECO:0000313" key="1">
    <source>
        <dbReference type="EMBL" id="CAK9220571.1"/>
    </source>
</evidence>